<reference evidence="2" key="1">
    <citation type="submission" date="2020-04" db="EMBL/GenBank/DDBJ databases">
        <title>Genome Assembly and Annotation of Botryosphaeria dothidea sdau 11-99, a Latent Pathogen of Apple Fruit Ring Rot in China.</title>
        <authorList>
            <person name="Yu C."/>
            <person name="Diao Y."/>
            <person name="Lu Q."/>
            <person name="Zhao J."/>
            <person name="Cui S."/>
            <person name="Peng C."/>
            <person name="He B."/>
            <person name="Liu H."/>
        </authorList>
    </citation>
    <scope>NUCLEOTIDE SEQUENCE [LARGE SCALE GENOMIC DNA]</scope>
    <source>
        <strain evidence="2">Sdau11-99</strain>
    </source>
</reference>
<evidence type="ECO:0000313" key="2">
    <source>
        <dbReference type="EMBL" id="KAF4313799.1"/>
    </source>
</evidence>
<keyword evidence="1" id="KW-1133">Transmembrane helix</keyword>
<organism evidence="2 3">
    <name type="scientific">Botryosphaeria dothidea</name>
    <dbReference type="NCBI Taxonomy" id="55169"/>
    <lineage>
        <taxon>Eukaryota</taxon>
        <taxon>Fungi</taxon>
        <taxon>Dikarya</taxon>
        <taxon>Ascomycota</taxon>
        <taxon>Pezizomycotina</taxon>
        <taxon>Dothideomycetes</taxon>
        <taxon>Dothideomycetes incertae sedis</taxon>
        <taxon>Botryosphaeriales</taxon>
        <taxon>Botryosphaeriaceae</taxon>
        <taxon>Botryosphaeria</taxon>
    </lineage>
</organism>
<proteinExistence type="predicted"/>
<dbReference type="EMBL" id="WWBZ02000001">
    <property type="protein sequence ID" value="KAF4313799.1"/>
    <property type="molecule type" value="Genomic_DNA"/>
</dbReference>
<name>A0A8H4J718_9PEZI</name>
<accession>A0A8H4J718</accession>
<keyword evidence="1" id="KW-0472">Membrane</keyword>
<evidence type="ECO:0000313" key="3">
    <source>
        <dbReference type="Proteomes" id="UP000572817"/>
    </source>
</evidence>
<dbReference type="Proteomes" id="UP000572817">
    <property type="component" value="Unassembled WGS sequence"/>
</dbReference>
<protein>
    <submittedName>
        <fullName evidence="2">Uncharacterized protein</fullName>
    </submittedName>
</protein>
<keyword evidence="3" id="KW-1185">Reference proteome</keyword>
<dbReference type="AlphaFoldDB" id="A0A8H4J718"/>
<feature type="transmembrane region" description="Helical" evidence="1">
    <location>
        <begin position="12"/>
        <end position="36"/>
    </location>
</feature>
<keyword evidence="1" id="KW-0812">Transmembrane</keyword>
<sequence length="130" mass="14606">MGISVDTLTALGLWMTFCFSVVWVAVVGEAVGPLVLRLWRARRAKQEEEARRTREQEEQPLQPVVQQEGEPAWMGALRASITNMESAIAENTRILQDLRELQLIASKAAVETLGFQQTTELHRRQASSSE</sequence>
<evidence type="ECO:0000256" key="1">
    <source>
        <dbReference type="SAM" id="Phobius"/>
    </source>
</evidence>
<comment type="caution">
    <text evidence="2">The sequence shown here is derived from an EMBL/GenBank/DDBJ whole genome shotgun (WGS) entry which is preliminary data.</text>
</comment>
<gene>
    <name evidence="2" type="ORF">GTA08_BOTSDO00425</name>
</gene>